<dbReference type="EMBL" id="LNRQ01000007">
    <property type="protein sequence ID" value="KZM88190.1"/>
    <property type="molecule type" value="Genomic_DNA"/>
</dbReference>
<dbReference type="AlphaFoldDB" id="A0A161ZP93"/>
<proteinExistence type="predicted"/>
<evidence type="ECO:0000256" key="1">
    <source>
        <dbReference type="SAM" id="MobiDB-lite"/>
    </source>
</evidence>
<reference evidence="4" key="2">
    <citation type="submission" date="2022-03" db="EMBL/GenBank/DDBJ databases">
        <title>Draft title - Genomic analysis of global carrot germplasm unveils the trajectory of domestication and the origin of high carotenoid orange carrot.</title>
        <authorList>
            <person name="Iorizzo M."/>
            <person name="Ellison S."/>
            <person name="Senalik D."/>
            <person name="Macko-Podgorni A."/>
            <person name="Grzebelus D."/>
            <person name="Bostan H."/>
            <person name="Rolling W."/>
            <person name="Curaba J."/>
            <person name="Simon P."/>
        </authorList>
    </citation>
    <scope>NUCLEOTIDE SEQUENCE</scope>
    <source>
        <tissue evidence="4">Leaf</tissue>
    </source>
</reference>
<keyword evidence="2" id="KW-0472">Membrane</keyword>
<gene>
    <name evidence="3" type="ORF">DCAR_025265</name>
    <name evidence="4" type="ORF">DCAR_0729013</name>
</gene>
<evidence type="ECO:0000313" key="4">
    <source>
        <dbReference type="EMBL" id="WOH09556.1"/>
    </source>
</evidence>
<name>A0A161ZP93_DAUCS</name>
<dbReference type="OMA" id="DESDHTA"/>
<dbReference type="PANTHER" id="PTHR33868">
    <property type="entry name" value="EXPRESSED PROTEIN"/>
    <property type="match status" value="1"/>
</dbReference>
<dbReference type="OrthoDB" id="1920951at2759"/>
<feature type="transmembrane region" description="Helical" evidence="2">
    <location>
        <begin position="450"/>
        <end position="473"/>
    </location>
</feature>
<keyword evidence="2" id="KW-0812">Transmembrane</keyword>
<feature type="region of interest" description="Disordered" evidence="1">
    <location>
        <begin position="244"/>
        <end position="335"/>
    </location>
</feature>
<feature type="compositionally biased region" description="Polar residues" evidence="1">
    <location>
        <begin position="296"/>
        <end position="331"/>
    </location>
</feature>
<evidence type="ECO:0000256" key="2">
    <source>
        <dbReference type="SAM" id="Phobius"/>
    </source>
</evidence>
<sequence length="478" mass="53316">MAAAEARAAWQRTANRCFVQEDAKRAPKLACCPSSGATAKQVDSGPASATDGQDYCVPGFVPHSNNPSYMNVSPDTKWWLQMQPNYGYKKGFLNDQLNTMDAEVDIHGVGFASLNVKTSRVHLNNVGTLVTRNLNSDPTHGSEGRVCASFIKKERSVNKQELKAEYAKGVQESVKMKDGKESYEFVEMDHIDGASLNTSDEWCLDSGSPLIGSGKKDPWWKTADSDELASFVTQRSSVHVENCDLPQPQVNHIRRDPNVRARLPNYNGSFNSSVDMKPQNADRSNRSSYRSGGGTPKSTCGSNWSVEGNSKSGVDSPLSYNTTRSGKAETNTSDKDDCKAQLLEALRHSQTRAREAEMAAKQAYAEKEHVVKLFFRQASEFFAYKQWFQLLQLENLYYQIKNNKNHPMSDLFPSVLPWMPIKNRKMRKKAIKGKCSKQGRSRCNIHKYTFMFALGLSLVGAGLFLGWTIGWMFPALLA</sequence>
<dbReference type="PANTHER" id="PTHR33868:SF2">
    <property type="entry name" value="EXPRESSED PROTEIN"/>
    <property type="match status" value="1"/>
</dbReference>
<organism evidence="3">
    <name type="scientific">Daucus carota subsp. sativus</name>
    <name type="common">Carrot</name>
    <dbReference type="NCBI Taxonomy" id="79200"/>
    <lineage>
        <taxon>Eukaryota</taxon>
        <taxon>Viridiplantae</taxon>
        <taxon>Streptophyta</taxon>
        <taxon>Embryophyta</taxon>
        <taxon>Tracheophyta</taxon>
        <taxon>Spermatophyta</taxon>
        <taxon>Magnoliopsida</taxon>
        <taxon>eudicotyledons</taxon>
        <taxon>Gunneridae</taxon>
        <taxon>Pentapetalae</taxon>
        <taxon>asterids</taxon>
        <taxon>campanulids</taxon>
        <taxon>Apiales</taxon>
        <taxon>Apiaceae</taxon>
        <taxon>Apioideae</taxon>
        <taxon>Scandiceae</taxon>
        <taxon>Daucinae</taxon>
        <taxon>Daucus</taxon>
        <taxon>Daucus sect. Daucus</taxon>
    </lineage>
</organism>
<evidence type="ECO:0000313" key="3">
    <source>
        <dbReference type="EMBL" id="KZM88190.1"/>
    </source>
</evidence>
<reference evidence="3" key="1">
    <citation type="journal article" date="2016" name="Nat. Genet.">
        <title>A high-quality carrot genome assembly provides new insights into carotenoid accumulation and asterid genome evolution.</title>
        <authorList>
            <person name="Iorizzo M."/>
            <person name="Ellison S."/>
            <person name="Senalik D."/>
            <person name="Zeng P."/>
            <person name="Satapoomin P."/>
            <person name="Huang J."/>
            <person name="Bowman M."/>
            <person name="Iovene M."/>
            <person name="Sanseverino W."/>
            <person name="Cavagnaro P."/>
            <person name="Yildiz M."/>
            <person name="Macko-Podgorni A."/>
            <person name="Moranska E."/>
            <person name="Grzebelus E."/>
            <person name="Grzebelus D."/>
            <person name="Ashrafi H."/>
            <person name="Zheng Z."/>
            <person name="Cheng S."/>
            <person name="Spooner D."/>
            <person name="Van Deynze A."/>
            <person name="Simon P."/>
        </authorList>
    </citation>
    <scope>NUCLEOTIDE SEQUENCE [LARGE SCALE GENOMIC DNA]</scope>
    <source>
        <tissue evidence="3">Leaf</tissue>
    </source>
</reference>
<accession>A0A161ZP93</accession>
<protein>
    <submittedName>
        <fullName evidence="3">Uncharacterized protein</fullName>
    </submittedName>
</protein>
<dbReference type="EMBL" id="CP093349">
    <property type="protein sequence ID" value="WOH09556.1"/>
    <property type="molecule type" value="Genomic_DNA"/>
</dbReference>
<dbReference type="Gramene" id="KZM88190">
    <property type="protein sequence ID" value="KZM88190"/>
    <property type="gene ID" value="DCAR_025265"/>
</dbReference>
<dbReference type="Proteomes" id="UP000077755">
    <property type="component" value="Chromosome 7"/>
</dbReference>
<evidence type="ECO:0000313" key="5">
    <source>
        <dbReference type="Proteomes" id="UP000077755"/>
    </source>
</evidence>
<keyword evidence="5" id="KW-1185">Reference proteome</keyword>
<dbReference type="KEGG" id="dcr:108196437"/>
<dbReference type="STRING" id="79200.A0A161ZP93"/>
<keyword evidence="2" id="KW-1133">Transmembrane helix</keyword>